<dbReference type="RefSeq" id="WP_302881525.1">
    <property type="nucleotide sequence ID" value="NZ_JAUMKJ010000093.1"/>
</dbReference>
<evidence type="ECO:0000313" key="2">
    <source>
        <dbReference type="Proteomes" id="UP001168883"/>
    </source>
</evidence>
<feature type="non-terminal residue" evidence="1">
    <location>
        <position position="63"/>
    </location>
</feature>
<sequence>MNVHRQLAGDDRADHVVASVAQVIEGAADMAAMPVSAVGHGGACRGRCSGGRRARGCGAAWLP</sequence>
<accession>A0ABT8VM21</accession>
<protein>
    <submittedName>
        <fullName evidence="1">Uncharacterized protein</fullName>
    </submittedName>
</protein>
<comment type="caution">
    <text evidence="1">The sequence shown here is derived from an EMBL/GenBank/DDBJ whole genome shotgun (WGS) entry which is preliminary data.</text>
</comment>
<dbReference type="Proteomes" id="UP001168883">
    <property type="component" value="Unassembled WGS sequence"/>
</dbReference>
<reference evidence="1" key="1">
    <citation type="submission" date="2023-07" db="EMBL/GenBank/DDBJ databases">
        <authorList>
            <person name="Aktuganov G."/>
            <person name="Boyko T."/>
            <person name="Delegan Y."/>
            <person name="Galimzianova N."/>
            <person name="Gilvanova E."/>
            <person name="Korobov V."/>
            <person name="Kuzmina L."/>
            <person name="Melentiev A."/>
            <person name="Milman P."/>
            <person name="Ryabova A."/>
            <person name="Stupak E."/>
            <person name="Yasakov T."/>
            <person name="Zharikova N."/>
            <person name="Zhurenko E."/>
        </authorList>
    </citation>
    <scope>NUCLEOTIDE SEQUENCE</scope>
    <source>
        <strain evidence="1">IB-739</strain>
    </source>
</reference>
<name>A0ABT8VM21_9BACL</name>
<evidence type="ECO:0000313" key="1">
    <source>
        <dbReference type="EMBL" id="MDO3682035.1"/>
    </source>
</evidence>
<dbReference type="EMBL" id="JAUMKJ010000093">
    <property type="protein sequence ID" value="MDO3682035.1"/>
    <property type="molecule type" value="Genomic_DNA"/>
</dbReference>
<gene>
    <name evidence="1" type="ORF">Q3C12_34115</name>
</gene>
<keyword evidence="2" id="KW-1185">Reference proteome</keyword>
<organism evidence="1 2">
    <name type="scientific">Paenibacillus ehimensis</name>
    <dbReference type="NCBI Taxonomy" id="79264"/>
    <lineage>
        <taxon>Bacteria</taxon>
        <taxon>Bacillati</taxon>
        <taxon>Bacillota</taxon>
        <taxon>Bacilli</taxon>
        <taxon>Bacillales</taxon>
        <taxon>Paenibacillaceae</taxon>
        <taxon>Paenibacillus</taxon>
    </lineage>
</organism>
<proteinExistence type="predicted"/>